<organism evidence="3 4">
    <name type="scientific">Carya illinoinensis</name>
    <name type="common">Pecan</name>
    <dbReference type="NCBI Taxonomy" id="32201"/>
    <lineage>
        <taxon>Eukaryota</taxon>
        <taxon>Viridiplantae</taxon>
        <taxon>Streptophyta</taxon>
        <taxon>Embryophyta</taxon>
        <taxon>Tracheophyta</taxon>
        <taxon>Spermatophyta</taxon>
        <taxon>Magnoliopsida</taxon>
        <taxon>eudicotyledons</taxon>
        <taxon>Gunneridae</taxon>
        <taxon>Pentapetalae</taxon>
        <taxon>rosids</taxon>
        <taxon>fabids</taxon>
        <taxon>Fagales</taxon>
        <taxon>Juglandaceae</taxon>
        <taxon>Carya</taxon>
    </lineage>
</organism>
<gene>
    <name evidence="3" type="ORF">I3842_07G118300</name>
</gene>
<protein>
    <submittedName>
        <fullName evidence="3">Uncharacterized protein</fullName>
    </submittedName>
</protein>
<reference evidence="3" key="1">
    <citation type="submission" date="2021-01" db="EMBL/GenBank/DDBJ databases">
        <authorList>
            <person name="Lovell J.T."/>
            <person name="Bentley N."/>
            <person name="Bhattarai G."/>
            <person name="Jenkins J.W."/>
            <person name="Sreedasyam A."/>
            <person name="Alarcon Y."/>
            <person name="Bock C."/>
            <person name="Boston L."/>
            <person name="Carlson J."/>
            <person name="Cervantes K."/>
            <person name="Clermont K."/>
            <person name="Krom N."/>
            <person name="Kubenka K."/>
            <person name="Mamidi S."/>
            <person name="Mattison C."/>
            <person name="Monteros M."/>
            <person name="Pisani C."/>
            <person name="Plott C."/>
            <person name="Rajasekar S."/>
            <person name="Rhein H.S."/>
            <person name="Rohla C."/>
            <person name="Song M."/>
            <person name="Hilaire R.S."/>
            <person name="Shu S."/>
            <person name="Wells L."/>
            <person name="Wang X."/>
            <person name="Webber J."/>
            <person name="Heerema R.J."/>
            <person name="Klein P."/>
            <person name="Conner P."/>
            <person name="Grauke L."/>
            <person name="Grimwood J."/>
            <person name="Schmutz J."/>
            <person name="Randall J.J."/>
        </authorList>
    </citation>
    <scope>NUCLEOTIDE SEQUENCE</scope>
    <source>
        <tissue evidence="3">Leaf</tissue>
    </source>
</reference>
<accession>A0A922JH61</accession>
<evidence type="ECO:0000256" key="1">
    <source>
        <dbReference type="SAM" id="Phobius"/>
    </source>
</evidence>
<keyword evidence="1" id="KW-0472">Membrane</keyword>
<evidence type="ECO:0000256" key="2">
    <source>
        <dbReference type="SAM" id="SignalP"/>
    </source>
</evidence>
<dbReference type="Proteomes" id="UP000811246">
    <property type="component" value="Chromosome 7"/>
</dbReference>
<dbReference type="AlphaFoldDB" id="A0A922JH61"/>
<sequence>MKLPSFLAIFSAFSYVMYSRGSPCICTQKINIFKLISCKLELGGQSLTNIWKPLMFHGLCSRTLSFSCYVGKVKRNVLTWRSSIASPMTKLHSALMVACSAFLFSDFEEMIFPIRTCSDKCVAKAVSGLVLLVFAVSFLYLGVVGMIVSVSALRDVCGVITN</sequence>
<dbReference type="EMBL" id="CM031831">
    <property type="protein sequence ID" value="KAG6704079.1"/>
    <property type="molecule type" value="Genomic_DNA"/>
</dbReference>
<feature type="chain" id="PRO_5038077414" evidence="2">
    <location>
        <begin position="22"/>
        <end position="162"/>
    </location>
</feature>
<keyword evidence="1" id="KW-0812">Transmembrane</keyword>
<evidence type="ECO:0000313" key="3">
    <source>
        <dbReference type="EMBL" id="KAG6704079.1"/>
    </source>
</evidence>
<feature type="transmembrane region" description="Helical" evidence="1">
    <location>
        <begin position="125"/>
        <end position="148"/>
    </location>
</feature>
<name>A0A922JH61_CARIL</name>
<feature type="signal peptide" evidence="2">
    <location>
        <begin position="1"/>
        <end position="21"/>
    </location>
</feature>
<keyword evidence="1" id="KW-1133">Transmembrane helix</keyword>
<keyword evidence="2" id="KW-0732">Signal</keyword>
<comment type="caution">
    <text evidence="3">The sequence shown here is derived from an EMBL/GenBank/DDBJ whole genome shotgun (WGS) entry which is preliminary data.</text>
</comment>
<proteinExistence type="predicted"/>
<evidence type="ECO:0000313" key="4">
    <source>
        <dbReference type="Proteomes" id="UP000811246"/>
    </source>
</evidence>